<gene>
    <name evidence="2" type="ORF">FM104_11465</name>
</gene>
<dbReference type="EMBL" id="FUKO01000029">
    <property type="protein sequence ID" value="SJN41538.1"/>
    <property type="molecule type" value="Genomic_DNA"/>
</dbReference>
<dbReference type="Proteomes" id="UP000196320">
    <property type="component" value="Unassembled WGS sequence"/>
</dbReference>
<feature type="region of interest" description="Disordered" evidence="1">
    <location>
        <begin position="261"/>
        <end position="285"/>
    </location>
</feature>
<evidence type="ECO:0000313" key="2">
    <source>
        <dbReference type="EMBL" id="SJN41538.1"/>
    </source>
</evidence>
<feature type="compositionally biased region" description="Acidic residues" evidence="1">
    <location>
        <begin position="266"/>
        <end position="275"/>
    </location>
</feature>
<sequence length="285" mass="30343">MMADHNGLPPLGYVPAPLEHHTVTIAFDVLARSEQEAAYIVRETLMEDLAAPGDAVVTDGDRMFGEYSGEDVSSIQSWIPVPGTEAGAVVPPPADLLVWQTLRRLAETEDGAGLAVSATERERIAELLRAVDLDVVVPDPEHPDEPAIYEGPASEAHRWIPAGSYRATSPDGDGQLRLLVGAARDGTDQAESVAFTAAAHDAAALDRIFFLLEGIGRSQAARTLEAVNAVLAFTGRPAADLDGLSTDRGWRHPLLRGLLAGRGESLDPDTEPEGPTDDHRPGLSR</sequence>
<evidence type="ECO:0000256" key="1">
    <source>
        <dbReference type="SAM" id="MobiDB-lite"/>
    </source>
</evidence>
<dbReference type="AlphaFoldDB" id="A0A1R4KBB7"/>
<protein>
    <submittedName>
        <fullName evidence="2">Uncharacterized protein</fullName>
    </submittedName>
</protein>
<keyword evidence="3" id="KW-1185">Reference proteome</keyword>
<name>A0A1R4KBB7_9MICO</name>
<evidence type="ECO:0000313" key="3">
    <source>
        <dbReference type="Proteomes" id="UP000196320"/>
    </source>
</evidence>
<accession>A0A1R4KBB7</accession>
<feature type="compositionally biased region" description="Basic and acidic residues" evidence="1">
    <location>
        <begin position="276"/>
        <end position="285"/>
    </location>
</feature>
<reference evidence="2 3" key="1">
    <citation type="submission" date="2017-02" db="EMBL/GenBank/DDBJ databases">
        <authorList>
            <person name="Peterson S.W."/>
        </authorList>
    </citation>
    <scope>NUCLEOTIDE SEQUENCE [LARGE SCALE GENOMIC DNA]</scope>
    <source>
        <strain evidence="2 3">B Mb 05.01</strain>
    </source>
</reference>
<organism evidence="2 3">
    <name type="scientific">Microbacterium esteraromaticum</name>
    <dbReference type="NCBI Taxonomy" id="57043"/>
    <lineage>
        <taxon>Bacteria</taxon>
        <taxon>Bacillati</taxon>
        <taxon>Actinomycetota</taxon>
        <taxon>Actinomycetes</taxon>
        <taxon>Micrococcales</taxon>
        <taxon>Microbacteriaceae</taxon>
        <taxon>Microbacterium</taxon>
    </lineage>
</organism>
<proteinExistence type="predicted"/>